<feature type="compositionally biased region" description="Basic and acidic residues" evidence="6">
    <location>
        <begin position="71"/>
        <end position="84"/>
    </location>
</feature>
<accession>A0A098ECA5</accession>
<name>A0A098ECA5_9ZZZZ</name>
<keyword evidence="3" id="KW-0158">Chromosome</keyword>
<protein>
    <submittedName>
        <fullName evidence="8">DNA/RNA-binding protein Alba</fullName>
    </submittedName>
</protein>
<evidence type="ECO:0000313" key="8">
    <source>
        <dbReference type="EMBL" id="CEG12655.1"/>
    </source>
</evidence>
<organism evidence="8">
    <name type="scientific">groundwater metagenome</name>
    <dbReference type="NCBI Taxonomy" id="717931"/>
    <lineage>
        <taxon>unclassified sequences</taxon>
        <taxon>metagenomes</taxon>
        <taxon>ecological metagenomes</taxon>
    </lineage>
</organism>
<proteinExistence type="inferred from homology"/>
<keyword evidence="5" id="KW-0238">DNA-binding</keyword>
<evidence type="ECO:0000256" key="1">
    <source>
        <dbReference type="ARBA" id="ARBA00004286"/>
    </source>
</evidence>
<evidence type="ECO:0000256" key="3">
    <source>
        <dbReference type="ARBA" id="ARBA00022454"/>
    </source>
</evidence>
<dbReference type="EMBL" id="CCXY01000178">
    <property type="protein sequence ID" value="CEG12655.1"/>
    <property type="molecule type" value="Genomic_DNA"/>
</dbReference>
<dbReference type="AlphaFoldDB" id="A0A098ECA5"/>
<evidence type="ECO:0000256" key="2">
    <source>
        <dbReference type="ARBA" id="ARBA00004496"/>
    </source>
</evidence>
<evidence type="ECO:0000256" key="5">
    <source>
        <dbReference type="ARBA" id="ARBA00023125"/>
    </source>
</evidence>
<dbReference type="GO" id="GO:0005694">
    <property type="term" value="C:chromosome"/>
    <property type="evidence" value="ECO:0007669"/>
    <property type="project" value="UniProtKB-SubCell"/>
</dbReference>
<dbReference type="Pfam" id="PF01918">
    <property type="entry name" value="Alba"/>
    <property type="match status" value="1"/>
</dbReference>
<dbReference type="GO" id="GO:0003677">
    <property type="term" value="F:DNA binding"/>
    <property type="evidence" value="ECO:0007669"/>
    <property type="project" value="UniProtKB-KW"/>
</dbReference>
<evidence type="ECO:0000256" key="6">
    <source>
        <dbReference type="SAM" id="MobiDB-lite"/>
    </source>
</evidence>
<feature type="domain" description="DNA/RNA-binding protein Alba-like" evidence="7">
    <location>
        <begin position="5"/>
        <end position="64"/>
    </location>
</feature>
<feature type="region of interest" description="Disordered" evidence="6">
    <location>
        <begin position="71"/>
        <end position="103"/>
    </location>
</feature>
<keyword evidence="4" id="KW-0963">Cytoplasm</keyword>
<reference evidence="8" key="1">
    <citation type="submission" date="2014-09" db="EMBL/GenBank/DDBJ databases">
        <authorList>
            <person name="Probst J Alexander"/>
        </authorList>
    </citation>
    <scope>NUCLEOTIDE SEQUENCE</scope>
</reference>
<dbReference type="InterPro" id="IPR036882">
    <property type="entry name" value="Alba-like_dom_sf"/>
</dbReference>
<dbReference type="InterPro" id="IPR013795">
    <property type="entry name" value="DNA/RNA-bd_Alba"/>
</dbReference>
<dbReference type="GO" id="GO:0003723">
    <property type="term" value="F:RNA binding"/>
    <property type="evidence" value="ECO:0007669"/>
    <property type="project" value="InterPro"/>
</dbReference>
<dbReference type="Gene3D" id="3.30.110.20">
    <property type="entry name" value="Alba-like domain"/>
    <property type="match status" value="1"/>
</dbReference>
<comment type="subcellular location">
    <subcellularLocation>
        <location evidence="1">Chromosome</location>
    </subcellularLocation>
    <subcellularLocation>
        <location evidence="2">Cytoplasm</location>
    </subcellularLocation>
</comment>
<sequence length="103" mass="11558">MEENNIIFIGKKDLMAYVLAVMTQFTKTNSVVVKARGRSMSTAIDVVEVVRNRYLPNAVIKNIVIKTEEVPSRAREGETEEHAKQRGPSKVSAIEITLEKPPF</sequence>
<dbReference type="PIRSF" id="PIRSF028732">
    <property type="entry name" value="Alba"/>
    <property type="match status" value="1"/>
</dbReference>
<dbReference type="SUPFAM" id="SSF82704">
    <property type="entry name" value="AlbA-like"/>
    <property type="match status" value="1"/>
</dbReference>
<evidence type="ECO:0000259" key="7">
    <source>
        <dbReference type="Pfam" id="PF01918"/>
    </source>
</evidence>
<gene>
    <name evidence="8" type="primary">albA</name>
    <name evidence="8" type="ORF">MSIBF_A2590011</name>
</gene>
<dbReference type="GO" id="GO:0005737">
    <property type="term" value="C:cytoplasm"/>
    <property type="evidence" value="ECO:0007669"/>
    <property type="project" value="UniProtKB-SubCell"/>
</dbReference>
<dbReference type="NCBIfam" id="NF003088">
    <property type="entry name" value="PRK04015.1"/>
    <property type="match status" value="1"/>
</dbReference>
<evidence type="ECO:0000256" key="4">
    <source>
        <dbReference type="ARBA" id="ARBA00022490"/>
    </source>
</evidence>
<dbReference type="HAMAP" id="MF_01122">
    <property type="entry name" value="AlbA"/>
    <property type="match status" value="1"/>
</dbReference>
<dbReference type="InterPro" id="IPR002775">
    <property type="entry name" value="DNA/RNA-bd_Alba-like"/>
</dbReference>